<comment type="caution">
    <text evidence="1">The sequence shown here is derived from an EMBL/GenBank/DDBJ whole genome shotgun (WGS) entry which is preliminary data.</text>
</comment>
<gene>
    <name evidence="1" type="ORF">PMIN01_07213</name>
</gene>
<dbReference type="AlphaFoldDB" id="A0A9P6GFZ7"/>
<organism evidence="1 2">
    <name type="scientific">Paraphaeosphaeria minitans</name>
    <dbReference type="NCBI Taxonomy" id="565426"/>
    <lineage>
        <taxon>Eukaryota</taxon>
        <taxon>Fungi</taxon>
        <taxon>Dikarya</taxon>
        <taxon>Ascomycota</taxon>
        <taxon>Pezizomycotina</taxon>
        <taxon>Dothideomycetes</taxon>
        <taxon>Pleosporomycetidae</taxon>
        <taxon>Pleosporales</taxon>
        <taxon>Massarineae</taxon>
        <taxon>Didymosphaeriaceae</taxon>
        <taxon>Paraphaeosphaeria</taxon>
    </lineage>
</organism>
<accession>A0A9P6GFZ7</accession>
<evidence type="ECO:0000313" key="1">
    <source>
        <dbReference type="EMBL" id="KAF9734310.1"/>
    </source>
</evidence>
<reference evidence="1" key="1">
    <citation type="journal article" date="2020" name="Mol. Plant Microbe Interact.">
        <title>Genome Sequence of the Biocontrol Agent Coniothyrium minitans strain Conio (IMI 134523).</title>
        <authorList>
            <person name="Patel D."/>
            <person name="Shittu T.A."/>
            <person name="Baroncelli R."/>
            <person name="Muthumeenakshi S."/>
            <person name="Osborne T.H."/>
            <person name="Janganan T.K."/>
            <person name="Sreenivasaprasad S."/>
        </authorList>
    </citation>
    <scope>NUCLEOTIDE SEQUENCE</scope>
    <source>
        <strain evidence="1">Conio</strain>
    </source>
</reference>
<proteinExistence type="predicted"/>
<dbReference type="EMBL" id="WJXW01000007">
    <property type="protein sequence ID" value="KAF9734310.1"/>
    <property type="molecule type" value="Genomic_DNA"/>
</dbReference>
<keyword evidence="2" id="KW-1185">Reference proteome</keyword>
<sequence length="133" mass="14804">MKRKPSIPTETGDTTVTTVKAQYHVSVTKGEMHQICLDLDSEEDNKKFMATLRHRITDITGYLQLQGKPAVTDLYIKLESYTSGNGYARWRLKISDQANFKNRLATAEGAHPLDALASVISQLEQEAFDDAGS</sequence>
<dbReference type="Proteomes" id="UP000756921">
    <property type="component" value="Unassembled WGS sequence"/>
</dbReference>
<protein>
    <submittedName>
        <fullName evidence="1">Uncharacterized protein</fullName>
    </submittedName>
</protein>
<name>A0A9P6GFZ7_9PLEO</name>
<evidence type="ECO:0000313" key="2">
    <source>
        <dbReference type="Proteomes" id="UP000756921"/>
    </source>
</evidence>